<evidence type="ECO:0000313" key="5">
    <source>
        <dbReference type="Proteomes" id="UP000288058"/>
    </source>
</evidence>
<dbReference type="EMBL" id="PIQC01000001">
    <property type="protein sequence ID" value="RUO73292.1"/>
    <property type="molecule type" value="Genomic_DNA"/>
</dbReference>
<proteinExistence type="predicted"/>
<keyword evidence="1" id="KW-0175">Coiled coil</keyword>
<reference evidence="5" key="1">
    <citation type="journal article" date="2018" name="Front. Microbiol.">
        <title>Genome-Based Analysis Reveals the Taxonomy and Diversity of the Family Idiomarinaceae.</title>
        <authorList>
            <person name="Liu Y."/>
            <person name="Lai Q."/>
            <person name="Shao Z."/>
        </authorList>
    </citation>
    <scope>NUCLEOTIDE SEQUENCE [LARGE SCALE GENOMIC DNA]</scope>
    <source>
        <strain evidence="5">R22</strain>
    </source>
</reference>
<dbReference type="AlphaFoldDB" id="A0A432Z5W8"/>
<evidence type="ECO:0000256" key="2">
    <source>
        <dbReference type="SAM" id="Phobius"/>
    </source>
</evidence>
<feature type="transmembrane region" description="Helical" evidence="2">
    <location>
        <begin position="6"/>
        <end position="23"/>
    </location>
</feature>
<name>A0A432Z5W8_9GAMM</name>
<dbReference type="InterPro" id="IPR025280">
    <property type="entry name" value="SNIPE"/>
</dbReference>
<sequence>MEVIIVIGGVLNLIIIVAVYSFISKRIQKKLDRYKTLDEALKDTELREHRLKTVLNETIETITTKDTELSKLNTYLEKLESSILEKENEFREIDTATKDLQDLSKNAKNISDQLELDKNRLEEIKSLIALQQGKFDSSETQLHDIMAKIDLYSRIEEFVDYGHFEMPEYLYETGERFAAEIKMLRDQQKSMIKNGLAVTNISEIKITGVSSIDKSIIDGQMKMLLRAFNIECDMLISKVSPATFERVLSQIEKLANDLEKLVASKRCGFNNDYVNLKYQECRVQYQYTLKKKDEQEEQRLIREQMREEAKAEREYREALAAAEKEEKLYRELLEKAREELTGSSIEERAVAEAKIAELEQQLLEAEAKEQRAKSLAEQTRRGHVYVISNVGSFGENVYKIGMTRRLDPMDRVKELGDASVPFSFDVHAIIFSDDAPAMETALHREFNKHRVNSVNLRKEFFKVDLIKIREAVEQIGDEKVDFKTTIVAEEFYESKRLRDQLVVS</sequence>
<dbReference type="RefSeq" id="WP_126779863.1">
    <property type="nucleotide sequence ID" value="NZ_PIQC01000001.1"/>
</dbReference>
<dbReference type="Pfam" id="PF13250">
    <property type="entry name" value="SNIPE"/>
    <property type="match status" value="1"/>
</dbReference>
<dbReference type="Pfam" id="PF13455">
    <property type="entry name" value="MUG113"/>
    <property type="match status" value="1"/>
</dbReference>
<dbReference type="InterPro" id="IPR018306">
    <property type="entry name" value="Phage_T5_Orf172_DNA-bd"/>
</dbReference>
<evidence type="ECO:0000259" key="3">
    <source>
        <dbReference type="SMART" id="SM00974"/>
    </source>
</evidence>
<comment type="caution">
    <text evidence="4">The sequence shown here is derived from an EMBL/GenBank/DDBJ whole genome shotgun (WGS) entry which is preliminary data.</text>
</comment>
<dbReference type="OrthoDB" id="9811665at2"/>
<keyword evidence="2" id="KW-0812">Transmembrane</keyword>
<accession>A0A432Z5W8</accession>
<feature type="coiled-coil region" evidence="1">
    <location>
        <begin position="292"/>
        <end position="378"/>
    </location>
</feature>
<organism evidence="4 5">
    <name type="scientific">Idiomarina ramblicola</name>
    <dbReference type="NCBI Taxonomy" id="263724"/>
    <lineage>
        <taxon>Bacteria</taxon>
        <taxon>Pseudomonadati</taxon>
        <taxon>Pseudomonadota</taxon>
        <taxon>Gammaproteobacteria</taxon>
        <taxon>Alteromonadales</taxon>
        <taxon>Idiomarinaceae</taxon>
        <taxon>Idiomarina</taxon>
    </lineage>
</organism>
<feature type="coiled-coil region" evidence="1">
    <location>
        <begin position="27"/>
        <end position="127"/>
    </location>
</feature>
<evidence type="ECO:0000313" key="4">
    <source>
        <dbReference type="EMBL" id="RUO73292.1"/>
    </source>
</evidence>
<keyword evidence="5" id="KW-1185">Reference proteome</keyword>
<keyword evidence="2" id="KW-1133">Transmembrane helix</keyword>
<gene>
    <name evidence="4" type="ORF">CWI78_02260</name>
</gene>
<protein>
    <submittedName>
        <fullName evidence="4">DUF4041 domain-containing protein</fullName>
    </submittedName>
</protein>
<evidence type="ECO:0000256" key="1">
    <source>
        <dbReference type="SAM" id="Coils"/>
    </source>
</evidence>
<feature type="domain" description="Bacteriophage T5 Orf172 DNA-binding" evidence="3">
    <location>
        <begin position="392"/>
        <end position="475"/>
    </location>
</feature>
<dbReference type="Proteomes" id="UP000288058">
    <property type="component" value="Unassembled WGS sequence"/>
</dbReference>
<keyword evidence="2" id="KW-0472">Membrane</keyword>
<dbReference type="SMART" id="SM00974">
    <property type="entry name" value="T5orf172"/>
    <property type="match status" value="1"/>
</dbReference>